<proteinExistence type="predicted"/>
<comment type="caution">
    <text evidence="1">The sequence shown here is derived from an EMBL/GenBank/DDBJ whole genome shotgun (WGS) entry which is preliminary data.</text>
</comment>
<feature type="non-terminal residue" evidence="1">
    <location>
        <position position="31"/>
    </location>
</feature>
<gene>
    <name evidence="1" type="ORF">LCGC14_3071080</name>
</gene>
<name>A0A0F8WG11_9ZZZZ</name>
<dbReference type="AlphaFoldDB" id="A0A0F8WG11"/>
<reference evidence="1" key="1">
    <citation type="journal article" date="2015" name="Nature">
        <title>Complex archaea that bridge the gap between prokaryotes and eukaryotes.</title>
        <authorList>
            <person name="Spang A."/>
            <person name="Saw J.H."/>
            <person name="Jorgensen S.L."/>
            <person name="Zaremba-Niedzwiedzka K."/>
            <person name="Martijn J."/>
            <person name="Lind A.E."/>
            <person name="van Eijk R."/>
            <person name="Schleper C."/>
            <person name="Guy L."/>
            <person name="Ettema T.J."/>
        </authorList>
    </citation>
    <scope>NUCLEOTIDE SEQUENCE</scope>
</reference>
<dbReference type="EMBL" id="LAZR01065326">
    <property type="protein sequence ID" value="KKK55782.1"/>
    <property type="molecule type" value="Genomic_DNA"/>
</dbReference>
<organism evidence="1">
    <name type="scientific">marine sediment metagenome</name>
    <dbReference type="NCBI Taxonomy" id="412755"/>
    <lineage>
        <taxon>unclassified sequences</taxon>
        <taxon>metagenomes</taxon>
        <taxon>ecological metagenomes</taxon>
    </lineage>
</organism>
<accession>A0A0F8WG11</accession>
<evidence type="ECO:0000313" key="1">
    <source>
        <dbReference type="EMBL" id="KKK55782.1"/>
    </source>
</evidence>
<protein>
    <submittedName>
        <fullName evidence="1">Uncharacterized protein</fullName>
    </submittedName>
</protein>
<sequence length="31" mass="3505">MNKELCPKCGRTVYLFFDKNGQVMCAYCAGN</sequence>